<name>A0A481Z0U1_9VIRU</name>
<reference evidence="2" key="1">
    <citation type="journal article" date="2019" name="MBio">
        <title>Virus Genomes from Deep Sea Sediments Expand the Ocean Megavirome and Support Independent Origins of Viral Gigantism.</title>
        <authorList>
            <person name="Backstrom D."/>
            <person name="Yutin N."/>
            <person name="Jorgensen S.L."/>
            <person name="Dharamshi J."/>
            <person name="Homa F."/>
            <person name="Zaremba-Niedwiedzka K."/>
            <person name="Spang A."/>
            <person name="Wolf Y.I."/>
            <person name="Koonin E.V."/>
            <person name="Ettema T.J."/>
        </authorList>
    </citation>
    <scope>NUCLEOTIDE SEQUENCE</scope>
</reference>
<organism evidence="2">
    <name type="scientific">Mimivirus LCMiAC01</name>
    <dbReference type="NCBI Taxonomy" id="2506608"/>
    <lineage>
        <taxon>Viruses</taxon>
        <taxon>Varidnaviria</taxon>
        <taxon>Bamfordvirae</taxon>
        <taxon>Nucleocytoviricota</taxon>
        <taxon>Megaviricetes</taxon>
        <taxon>Imitervirales</taxon>
        <taxon>Mimiviridae</taxon>
        <taxon>Klosneuvirinae</taxon>
    </lineage>
</organism>
<dbReference type="EMBL" id="MK500395">
    <property type="protein sequence ID" value="QBK88687.1"/>
    <property type="molecule type" value="Genomic_DNA"/>
</dbReference>
<sequence>MFPAQYKLPIGCNQSDVNYLSMGINSGNFNIPNSNKLYHFIIKNNKPNPKAMYYCFVEKKTPYYILFWDFDINDKTNKHKISCMLDYFNDNEINFRKFWKYIIKYIIKALQYYISGEDDLYEYIYSNRSDKIKHKLHIYFPNIIVNNEYALTIRNKALEYVRNNNIYNIPEKYLNQILDGSVFKANGLRLMYQSKSKILNGTFQHNYYKINKKKSTCKNISDDKVKQLQLVSLKCDASNINFRKKIVNGIVLIDKDVIINHKKKANFSKVMHGNKVLLKDTYDQEYIRELAYNLSATRLHYYNTWLSLMFLFGNYGWCDLAHEISKKDNKYNKYYINKLMQNGCATEDPYTVSSLEYWSHVDNPEQHLKIIQKYKIDTNKDQSKLLKD</sequence>
<dbReference type="InterPro" id="IPR056443">
    <property type="entry name" value="AEP_C962R"/>
</dbReference>
<evidence type="ECO:0000259" key="1">
    <source>
        <dbReference type="Pfam" id="PF23162"/>
    </source>
</evidence>
<dbReference type="Pfam" id="PF23162">
    <property type="entry name" value="AEP_C962R"/>
    <property type="match status" value="1"/>
</dbReference>
<gene>
    <name evidence="2" type="ORF">LCMiAC01_03650</name>
</gene>
<protein>
    <submittedName>
        <fullName evidence="2">DNA primase</fullName>
    </submittedName>
</protein>
<feature type="domain" description="C962R-like N-terminal AEP" evidence="1">
    <location>
        <begin position="21"/>
        <end position="202"/>
    </location>
</feature>
<accession>A0A481Z0U1</accession>
<evidence type="ECO:0000313" key="2">
    <source>
        <dbReference type="EMBL" id="QBK88687.1"/>
    </source>
</evidence>
<proteinExistence type="predicted"/>